<keyword evidence="2 4" id="KW-0479">Metal-binding</keyword>
<dbReference type="EMBL" id="CAADFJ010000073">
    <property type="protein sequence ID" value="VFK01814.1"/>
    <property type="molecule type" value="Genomic_DNA"/>
</dbReference>
<dbReference type="GO" id="GO:0046872">
    <property type="term" value="F:metal ion binding"/>
    <property type="evidence" value="ECO:0007669"/>
    <property type="project" value="UniProtKB-KW"/>
</dbReference>
<evidence type="ECO:0000256" key="1">
    <source>
        <dbReference type="ARBA" id="ARBA00022617"/>
    </source>
</evidence>
<dbReference type="Pfam" id="PF00034">
    <property type="entry name" value="Cytochrom_C"/>
    <property type="match status" value="1"/>
</dbReference>
<evidence type="ECO:0000313" key="8">
    <source>
        <dbReference type="EMBL" id="VFK01814.1"/>
    </source>
</evidence>
<dbReference type="GO" id="GO:0020037">
    <property type="term" value="F:heme binding"/>
    <property type="evidence" value="ECO:0007669"/>
    <property type="project" value="InterPro"/>
</dbReference>
<evidence type="ECO:0000256" key="2">
    <source>
        <dbReference type="ARBA" id="ARBA00022723"/>
    </source>
</evidence>
<dbReference type="InterPro" id="IPR036909">
    <property type="entry name" value="Cyt_c-like_dom_sf"/>
</dbReference>
<gene>
    <name evidence="6" type="ORF">BECKH772A_GA0070896_100756</name>
    <name evidence="7" type="ORF">BECKH772B_GA0070898_100696</name>
    <name evidence="8" type="ORF">BECKH772C_GA0070978_100736</name>
</gene>
<proteinExistence type="predicted"/>
<dbReference type="EMBL" id="CAADFG010000075">
    <property type="protein sequence ID" value="VFJ94666.1"/>
    <property type="molecule type" value="Genomic_DNA"/>
</dbReference>
<evidence type="ECO:0000259" key="5">
    <source>
        <dbReference type="PROSITE" id="PS51007"/>
    </source>
</evidence>
<feature type="domain" description="Cytochrome c" evidence="5">
    <location>
        <begin position="69"/>
        <end position="173"/>
    </location>
</feature>
<dbReference type="InterPro" id="IPR030999">
    <property type="entry name" value="Thiosulf_SoxX"/>
</dbReference>
<keyword evidence="1 4" id="KW-0349">Heme</keyword>
<evidence type="ECO:0000313" key="6">
    <source>
        <dbReference type="EMBL" id="VFJ94666.1"/>
    </source>
</evidence>
<name>A0A450UR18_9GAMM</name>
<keyword evidence="3 4" id="KW-0408">Iron</keyword>
<dbReference type="InterPro" id="IPR009056">
    <property type="entry name" value="Cyt_c-like_dom"/>
</dbReference>
<dbReference type="Gene3D" id="1.10.760.10">
    <property type="entry name" value="Cytochrome c-like domain"/>
    <property type="match status" value="1"/>
</dbReference>
<evidence type="ECO:0000256" key="4">
    <source>
        <dbReference type="PROSITE-ProRule" id="PRU00433"/>
    </source>
</evidence>
<reference evidence="7" key="1">
    <citation type="submission" date="2019-02" db="EMBL/GenBank/DDBJ databases">
        <authorList>
            <person name="Gruber-Vodicka R. H."/>
            <person name="Seah K. B. B."/>
        </authorList>
    </citation>
    <scope>NUCLEOTIDE SEQUENCE</scope>
    <source>
        <strain evidence="8">BECK_SA2B12</strain>
        <strain evidence="6">BECK_SA2B15</strain>
        <strain evidence="7">BECK_SA2B20</strain>
    </source>
</reference>
<protein>
    <submittedName>
        <fullName evidence="7">Sulfur-oxidizing protein SoxX</fullName>
    </submittedName>
</protein>
<sequence>MMANFIKAEDFHKKFDALSDLPISRLFACALLVMAGLFPQATAAEAARERVAYEVVDLTIPASLTGKPGDPVKGRALAIQRKKGNCLACHGMPIPEEDDHGTTGPDLTHVASRLGIPALRIRLVDPKRVNPATMMPAFYRVDGLHRVAKKFQGKSILTAREVEDVVAYLATLK</sequence>
<dbReference type="AlphaFoldDB" id="A0A450UR18"/>
<evidence type="ECO:0000313" key="7">
    <source>
        <dbReference type="EMBL" id="VFJ94925.1"/>
    </source>
</evidence>
<dbReference type="NCBIfam" id="TIGR04485">
    <property type="entry name" value="thiosulf_SoxX"/>
    <property type="match status" value="1"/>
</dbReference>
<accession>A0A450UR18</accession>
<organism evidence="7">
    <name type="scientific">Candidatus Kentrum eta</name>
    <dbReference type="NCBI Taxonomy" id="2126337"/>
    <lineage>
        <taxon>Bacteria</taxon>
        <taxon>Pseudomonadati</taxon>
        <taxon>Pseudomonadota</taxon>
        <taxon>Gammaproteobacteria</taxon>
        <taxon>Candidatus Kentrum</taxon>
    </lineage>
</organism>
<evidence type="ECO:0000256" key="3">
    <source>
        <dbReference type="ARBA" id="ARBA00023004"/>
    </source>
</evidence>
<dbReference type="SUPFAM" id="SSF46626">
    <property type="entry name" value="Cytochrome c"/>
    <property type="match status" value="1"/>
</dbReference>
<dbReference type="GO" id="GO:0009055">
    <property type="term" value="F:electron transfer activity"/>
    <property type="evidence" value="ECO:0007669"/>
    <property type="project" value="InterPro"/>
</dbReference>
<dbReference type="PROSITE" id="PS51007">
    <property type="entry name" value="CYTC"/>
    <property type="match status" value="1"/>
</dbReference>
<dbReference type="EMBL" id="CAADFI010000069">
    <property type="protein sequence ID" value="VFJ94925.1"/>
    <property type="molecule type" value="Genomic_DNA"/>
</dbReference>